<name>A0A9N8H2Q6_9STRA</name>
<feature type="compositionally biased region" description="Low complexity" evidence="1">
    <location>
        <begin position="179"/>
        <end position="193"/>
    </location>
</feature>
<dbReference type="AlphaFoldDB" id="A0A9N8H2Q6"/>
<accession>A0A9N8H2Q6</accession>
<feature type="region of interest" description="Disordered" evidence="1">
    <location>
        <begin position="153"/>
        <end position="214"/>
    </location>
</feature>
<feature type="compositionally biased region" description="Polar residues" evidence="1">
    <location>
        <begin position="9"/>
        <end position="23"/>
    </location>
</feature>
<dbReference type="Proteomes" id="UP001153069">
    <property type="component" value="Unassembled WGS sequence"/>
</dbReference>
<dbReference type="InterPro" id="IPR049227">
    <property type="entry name" value="DUF6824"/>
</dbReference>
<feature type="compositionally biased region" description="Polar residues" evidence="1">
    <location>
        <begin position="164"/>
        <end position="174"/>
    </location>
</feature>
<evidence type="ECO:0000313" key="3">
    <source>
        <dbReference type="EMBL" id="CAB9497622.1"/>
    </source>
</evidence>
<feature type="compositionally biased region" description="Polar residues" evidence="1">
    <location>
        <begin position="202"/>
        <end position="213"/>
    </location>
</feature>
<evidence type="ECO:0000313" key="4">
    <source>
        <dbReference type="Proteomes" id="UP001153069"/>
    </source>
</evidence>
<reference evidence="3" key="1">
    <citation type="submission" date="2020-06" db="EMBL/GenBank/DDBJ databases">
        <authorList>
            <consortium name="Plant Systems Biology data submission"/>
        </authorList>
    </citation>
    <scope>NUCLEOTIDE SEQUENCE</scope>
    <source>
        <strain evidence="3">D6</strain>
    </source>
</reference>
<feature type="compositionally biased region" description="Basic residues" evidence="1">
    <location>
        <begin position="153"/>
        <end position="163"/>
    </location>
</feature>
<protein>
    <recommendedName>
        <fullName evidence="2">DUF6824 domain-containing protein</fullName>
    </recommendedName>
</protein>
<dbReference type="OrthoDB" id="48671at2759"/>
<proteinExistence type="predicted"/>
<feature type="domain" description="DUF6824" evidence="2">
    <location>
        <begin position="66"/>
        <end position="148"/>
    </location>
</feature>
<evidence type="ECO:0000256" key="1">
    <source>
        <dbReference type="SAM" id="MobiDB-lite"/>
    </source>
</evidence>
<organism evidence="3 4">
    <name type="scientific">Seminavis robusta</name>
    <dbReference type="NCBI Taxonomy" id="568900"/>
    <lineage>
        <taxon>Eukaryota</taxon>
        <taxon>Sar</taxon>
        <taxon>Stramenopiles</taxon>
        <taxon>Ochrophyta</taxon>
        <taxon>Bacillariophyta</taxon>
        <taxon>Bacillariophyceae</taxon>
        <taxon>Bacillariophycidae</taxon>
        <taxon>Naviculales</taxon>
        <taxon>Naviculaceae</taxon>
        <taxon>Seminavis</taxon>
    </lineage>
</organism>
<keyword evidence="4" id="KW-1185">Reference proteome</keyword>
<comment type="caution">
    <text evidence="3">The sequence shown here is derived from an EMBL/GenBank/DDBJ whole genome shotgun (WGS) entry which is preliminary data.</text>
</comment>
<sequence>MKKAESEQTVRQTRQGTIMSGTATKKWDNDNSSSSSSSVRLRAPRKHKTATAAVTMISSIEPREVDILCGKSKECVTHPGNSRYRQFIDAFQPKYAKCTNKQSKMDVTKEIVTTLSRTSRFLRYNTEAQCYEELSHLEARDKTSHALRTACKRVSKQQKKRATKQITNISTSPIRSMASPPQHYSPQYHQSSSLARPPVVARSSSINDPQYQPLSLHEDRFDDNTCFGDLLSLLKEPVLDGGSE</sequence>
<dbReference type="EMBL" id="CAICTM010000023">
    <property type="protein sequence ID" value="CAB9497622.1"/>
    <property type="molecule type" value="Genomic_DNA"/>
</dbReference>
<feature type="region of interest" description="Disordered" evidence="1">
    <location>
        <begin position="1"/>
        <end position="47"/>
    </location>
</feature>
<dbReference type="Pfam" id="PF20710">
    <property type="entry name" value="DUF6824"/>
    <property type="match status" value="1"/>
</dbReference>
<gene>
    <name evidence="3" type="ORF">SEMRO_23_G015660.1</name>
</gene>
<evidence type="ECO:0000259" key="2">
    <source>
        <dbReference type="Pfam" id="PF20710"/>
    </source>
</evidence>